<dbReference type="EMBL" id="CABWIB010000001">
    <property type="protein sequence ID" value="VWL85132.1"/>
    <property type="molecule type" value="Genomic_DNA"/>
</dbReference>
<dbReference type="Gene3D" id="1.20.1440.20">
    <property type="entry name" value="LemA-like domain"/>
    <property type="match status" value="1"/>
</dbReference>
<evidence type="ECO:0000313" key="6">
    <source>
        <dbReference type="EMBL" id="VWL85132.1"/>
    </source>
</evidence>
<accession>A0A6I8MAD9</accession>
<evidence type="ECO:0000313" key="7">
    <source>
        <dbReference type="Proteomes" id="UP000419017"/>
    </source>
</evidence>
<comment type="similarity">
    <text evidence="2">Belongs to the LemA family.</text>
</comment>
<dbReference type="PANTHER" id="PTHR34478:SF2">
    <property type="entry name" value="MEMBRANE PROTEIN"/>
    <property type="match status" value="1"/>
</dbReference>
<dbReference type="Pfam" id="PF04011">
    <property type="entry name" value="LemA"/>
    <property type="match status" value="1"/>
</dbReference>
<dbReference type="SUPFAM" id="SSF140478">
    <property type="entry name" value="LemA-like"/>
    <property type="match status" value="1"/>
</dbReference>
<keyword evidence="5" id="KW-0472">Membrane</keyword>
<dbReference type="InterPro" id="IPR007156">
    <property type="entry name" value="MamQ_LemA"/>
</dbReference>
<keyword evidence="7" id="KW-1185">Reference proteome</keyword>
<reference evidence="6 7" key="1">
    <citation type="submission" date="2019-10" db="EMBL/GenBank/DDBJ databases">
        <authorList>
            <person name="Blom J."/>
        </authorList>
    </citation>
    <scope>NUCLEOTIDE SEQUENCE [LARGE SCALE GENOMIC DNA]</scope>
    <source>
        <strain evidence="6 7">ES3154-GLU</strain>
    </source>
</reference>
<evidence type="ECO:0000256" key="3">
    <source>
        <dbReference type="ARBA" id="ARBA00022692"/>
    </source>
</evidence>
<dbReference type="Proteomes" id="UP000419017">
    <property type="component" value="Unassembled WGS sequence"/>
</dbReference>
<organism evidence="6 7">
    <name type="scientific">Oceanivirga miroungae</name>
    <dbReference type="NCBI Taxonomy" id="1130046"/>
    <lineage>
        <taxon>Bacteria</taxon>
        <taxon>Fusobacteriati</taxon>
        <taxon>Fusobacteriota</taxon>
        <taxon>Fusobacteriia</taxon>
        <taxon>Fusobacteriales</taxon>
        <taxon>Leptotrichiaceae</taxon>
        <taxon>Oceanivirga</taxon>
    </lineage>
</organism>
<evidence type="ECO:0000256" key="5">
    <source>
        <dbReference type="ARBA" id="ARBA00023136"/>
    </source>
</evidence>
<evidence type="ECO:0000256" key="1">
    <source>
        <dbReference type="ARBA" id="ARBA00004167"/>
    </source>
</evidence>
<dbReference type="PANTHER" id="PTHR34478">
    <property type="entry name" value="PROTEIN LEMA"/>
    <property type="match status" value="1"/>
</dbReference>
<name>A0A6I8MAD9_9FUSO</name>
<dbReference type="RefSeq" id="WP_156683153.1">
    <property type="nucleotide sequence ID" value="NZ_CABWIB010000001.1"/>
</dbReference>
<gene>
    <name evidence="6" type="ORF">OMES3154_00414</name>
</gene>
<dbReference type="AlphaFoldDB" id="A0A6I8MAD9"/>
<dbReference type="InterPro" id="IPR023353">
    <property type="entry name" value="LemA-like_dom_sf"/>
</dbReference>
<evidence type="ECO:0000256" key="2">
    <source>
        <dbReference type="ARBA" id="ARBA00008854"/>
    </source>
</evidence>
<evidence type="ECO:0000256" key="4">
    <source>
        <dbReference type="ARBA" id="ARBA00022989"/>
    </source>
</evidence>
<sequence length="189" mass="22374">MIYLILLSVLIVIILIFLISIKNNFVTLDNQNKEAWSNIKVYLQKRLDLIPNLVNTVKGYSKHEKETLEKVIEARSRLVNIDLSNIDNIEKIKEYDNMLTNALRHISMLSESYPDLKADKEFLKLQSSLSEIEEDVLNSRRYYNATCRNLNIFIEKFPNSMFYNLFKFRKAIFFEEGNDNKNYDVKVEF</sequence>
<proteinExistence type="inferred from homology"/>
<keyword evidence="3" id="KW-0812">Transmembrane</keyword>
<protein>
    <submittedName>
        <fullName evidence="6">LemA family protein</fullName>
    </submittedName>
</protein>
<comment type="subcellular location">
    <subcellularLocation>
        <location evidence="1">Membrane</location>
        <topology evidence="1">Single-pass membrane protein</topology>
    </subcellularLocation>
</comment>
<keyword evidence="4" id="KW-1133">Transmembrane helix</keyword>
<dbReference type="GO" id="GO:0016020">
    <property type="term" value="C:membrane"/>
    <property type="evidence" value="ECO:0007669"/>
    <property type="project" value="UniProtKB-SubCell"/>
</dbReference>